<accession>A0A564ZMC6</accession>
<proteinExistence type="predicted"/>
<reference evidence="1 2" key="1">
    <citation type="submission" date="2019-07" db="EMBL/GenBank/DDBJ databases">
        <authorList>
            <person name="Cremers G."/>
        </authorList>
    </citation>
    <scope>NUCLEOTIDE SEQUENCE [LARGE SCALE GENOMIC DNA]</scope>
</reference>
<sequence length="287" mass="30634">MARMTDFEVVNPLRNMARICRLGLVVGCLGILALSPFPSSAWGGFACEDVNNNGVCDPGVDNDITTALTTDGSFSTSESIVIPTGVSNLVTPQGIDFSLTAGKNITINSNLVAKTANIYMAAGGTITIGVKTSLRAGSYLVMLDARGDIVLHPQTSVLAEQDGTIYLFSQEGSLLLMDKSKLGAKDVVHLQGKGVTVRPGSLFKTESMSVYAEEDMSINGSVLNIGTWLWVETWGHLLDFKNNRVQVTPHESSVYLTAEGSTVNISGTKFKNLDPDDLIIQATDVIQ</sequence>
<name>A0A564ZMC6_9BACT</name>
<evidence type="ECO:0000313" key="1">
    <source>
        <dbReference type="EMBL" id="VUZ86007.1"/>
    </source>
</evidence>
<evidence type="ECO:0000313" key="2">
    <source>
        <dbReference type="Proteomes" id="UP000334340"/>
    </source>
</evidence>
<dbReference type="Proteomes" id="UP000334340">
    <property type="component" value="Unassembled WGS sequence"/>
</dbReference>
<dbReference type="AlphaFoldDB" id="A0A564ZMC6"/>
<organism evidence="1 2">
    <name type="scientific">Candidatus Methylomirabilis lanthanidiphila</name>
    <dbReference type="NCBI Taxonomy" id="2211376"/>
    <lineage>
        <taxon>Bacteria</taxon>
        <taxon>Candidatus Methylomirabilota</taxon>
        <taxon>Candidatus Methylomirabilia</taxon>
        <taxon>Candidatus Methylomirabilales</taxon>
        <taxon>Candidatus Methylomirabilaceae</taxon>
        <taxon>Candidatus Methylomirabilis</taxon>
    </lineage>
</organism>
<keyword evidence="2" id="KW-1185">Reference proteome</keyword>
<gene>
    <name evidence="1" type="ORF">MELA_02401</name>
</gene>
<protein>
    <submittedName>
        <fullName evidence="1">Uncharacterized protein</fullName>
    </submittedName>
</protein>
<dbReference type="EMBL" id="CABIKM010000040">
    <property type="protein sequence ID" value="VUZ86007.1"/>
    <property type="molecule type" value="Genomic_DNA"/>
</dbReference>